<evidence type="ECO:0000313" key="1">
    <source>
        <dbReference type="EMBL" id="VYS74099.1"/>
    </source>
</evidence>
<protein>
    <recommendedName>
        <fullName evidence="2">Peptidase C39-like domain-containing protein</fullName>
    </recommendedName>
</protein>
<sequence length="230" mass="26510">MKAGKLNEPYIAIMKDGKLSYGGNQEWWKGRSMSGYGCGTIAATDILLYLDLHKDYCKGKEFQEEEKGNGILDAEVYEKCVETMRKKYFPIIPGLGIPGWLLGIEVNRYFIKNRIPLKAAFGVRSRNIPNRIKAMLAHDIPVILAIGPNFPIPLRKHKLAFYNKTEEGYEKIAETAAHFVVVTGFESEWLRISSWGREYYVNFYEYQNYVKKHSCSSVSNICYIKKKKRK</sequence>
<reference evidence="1" key="1">
    <citation type="submission" date="2019-11" db="EMBL/GenBank/DDBJ databases">
        <authorList>
            <person name="Feng L."/>
        </authorList>
    </citation>
    <scope>NUCLEOTIDE SEQUENCE</scope>
    <source>
        <strain evidence="1">BhanseniiLFYP23</strain>
    </source>
</reference>
<organism evidence="1">
    <name type="scientific">Blautia hansenii</name>
    <name type="common">Ruminococcus hansenii</name>
    <dbReference type="NCBI Taxonomy" id="1322"/>
    <lineage>
        <taxon>Bacteria</taxon>
        <taxon>Bacillati</taxon>
        <taxon>Bacillota</taxon>
        <taxon>Clostridia</taxon>
        <taxon>Lachnospirales</taxon>
        <taxon>Lachnospiraceae</taxon>
        <taxon>Blautia</taxon>
    </lineage>
</organism>
<accession>A0A6N2R1A8</accession>
<evidence type="ECO:0008006" key="2">
    <source>
        <dbReference type="Google" id="ProtNLM"/>
    </source>
</evidence>
<dbReference type="EMBL" id="CACRSY010000004">
    <property type="protein sequence ID" value="VYS74099.1"/>
    <property type="molecule type" value="Genomic_DNA"/>
</dbReference>
<proteinExistence type="predicted"/>
<dbReference type="AlphaFoldDB" id="A0A6N2R1A8"/>
<name>A0A6N2R1A8_BLAHA</name>
<gene>
    <name evidence="1" type="ORF">BHLFYP23_01356</name>
</gene>